<dbReference type="EMBL" id="RBKT01000001">
    <property type="protein sequence ID" value="RKR87290.1"/>
    <property type="molecule type" value="Genomic_DNA"/>
</dbReference>
<organism evidence="4 5">
    <name type="scientific">Micromonospora pisi</name>
    <dbReference type="NCBI Taxonomy" id="589240"/>
    <lineage>
        <taxon>Bacteria</taxon>
        <taxon>Bacillati</taxon>
        <taxon>Actinomycetota</taxon>
        <taxon>Actinomycetes</taxon>
        <taxon>Micromonosporales</taxon>
        <taxon>Micromonosporaceae</taxon>
        <taxon>Micromonospora</taxon>
    </lineage>
</organism>
<feature type="domain" description="DUF4142" evidence="3">
    <location>
        <begin position="37"/>
        <end position="172"/>
    </location>
</feature>
<accession>A0A495JE62</accession>
<dbReference type="PANTHER" id="PTHR38593">
    <property type="entry name" value="BLR2558 PROTEIN"/>
    <property type="match status" value="1"/>
</dbReference>
<dbReference type="InterPro" id="IPR025419">
    <property type="entry name" value="DUF4142"/>
</dbReference>
<evidence type="ECO:0000313" key="4">
    <source>
        <dbReference type="EMBL" id="RKR87290.1"/>
    </source>
</evidence>
<name>A0A495JE62_9ACTN</name>
<reference evidence="4 5" key="1">
    <citation type="submission" date="2018-10" db="EMBL/GenBank/DDBJ databases">
        <title>Sequencing the genomes of 1000 actinobacteria strains.</title>
        <authorList>
            <person name="Klenk H.-P."/>
        </authorList>
    </citation>
    <scope>NUCLEOTIDE SEQUENCE [LARGE SCALE GENOMIC DNA]</scope>
    <source>
        <strain evidence="4 5">DSM 45175</strain>
    </source>
</reference>
<feature type="signal peptide" evidence="2">
    <location>
        <begin position="1"/>
        <end position="31"/>
    </location>
</feature>
<feature type="region of interest" description="Disordered" evidence="1">
    <location>
        <begin position="180"/>
        <end position="227"/>
    </location>
</feature>
<evidence type="ECO:0000256" key="1">
    <source>
        <dbReference type="SAM" id="MobiDB-lite"/>
    </source>
</evidence>
<dbReference type="Proteomes" id="UP000277671">
    <property type="component" value="Unassembled WGS sequence"/>
</dbReference>
<evidence type="ECO:0000259" key="3">
    <source>
        <dbReference type="Pfam" id="PF13628"/>
    </source>
</evidence>
<keyword evidence="2" id="KW-0732">Signal</keyword>
<dbReference type="RefSeq" id="WP_121155935.1">
    <property type="nucleotide sequence ID" value="NZ_RBKT01000001.1"/>
</dbReference>
<feature type="compositionally biased region" description="Low complexity" evidence="1">
    <location>
        <begin position="197"/>
        <end position="227"/>
    </location>
</feature>
<sequence length="227" mass="22996">MLAVKRLGIGAGLAMLGLALVGLAPATAAHAAAAPSQQDSQYLQALHQANLAEIASGNLARQNGTNKQVQDLGSQFVMDHAQLDKQVQSTASSAGVTLPDSPTPDQQAVISQLQGTSGAAFDTQWISAELTAHLKNIQATQTELAQGSDPAVKKVAQTALPKLQMHFDELLQLARKLGVPVPANPSVGPTPNPSAPSPGRSSGSPSPSGTGSQPGPGSTLSPNPGIS</sequence>
<comment type="caution">
    <text evidence="4">The sequence shown here is derived from an EMBL/GenBank/DDBJ whole genome shotgun (WGS) entry which is preliminary data.</text>
</comment>
<protein>
    <submittedName>
        <fullName evidence="4">Putative outer membrane protein</fullName>
    </submittedName>
</protein>
<gene>
    <name evidence="4" type="ORF">BDK92_1565</name>
</gene>
<keyword evidence="5" id="KW-1185">Reference proteome</keyword>
<dbReference type="PANTHER" id="PTHR38593:SF1">
    <property type="entry name" value="BLR2558 PROTEIN"/>
    <property type="match status" value="1"/>
</dbReference>
<dbReference type="Gene3D" id="1.20.1260.10">
    <property type="match status" value="1"/>
</dbReference>
<evidence type="ECO:0000256" key="2">
    <source>
        <dbReference type="SAM" id="SignalP"/>
    </source>
</evidence>
<evidence type="ECO:0000313" key="5">
    <source>
        <dbReference type="Proteomes" id="UP000277671"/>
    </source>
</evidence>
<dbReference type="Pfam" id="PF13628">
    <property type="entry name" value="DUF4142"/>
    <property type="match status" value="1"/>
</dbReference>
<proteinExistence type="predicted"/>
<feature type="chain" id="PRO_5019842472" evidence="2">
    <location>
        <begin position="32"/>
        <end position="227"/>
    </location>
</feature>
<dbReference type="InterPro" id="IPR012347">
    <property type="entry name" value="Ferritin-like"/>
</dbReference>
<dbReference type="OrthoDB" id="3405189at2"/>
<dbReference type="AlphaFoldDB" id="A0A495JE62"/>